<gene>
    <name evidence="11" type="ORF">FEF65_06745</name>
</gene>
<dbReference type="Pfam" id="PF07264">
    <property type="entry name" value="EI24"/>
    <property type="match status" value="1"/>
</dbReference>
<keyword evidence="3" id="KW-1003">Cell membrane</keyword>
<evidence type="ECO:0000256" key="7">
    <source>
        <dbReference type="ARBA" id="ARBA00022989"/>
    </source>
</evidence>
<dbReference type="PANTHER" id="PTHR37468">
    <property type="entry name" value="SULFATE TRANSPORTER CYSZ"/>
    <property type="match status" value="1"/>
</dbReference>
<dbReference type="InterPro" id="IPR059112">
    <property type="entry name" value="CysZ/EI24"/>
</dbReference>
<evidence type="ECO:0000256" key="5">
    <source>
        <dbReference type="ARBA" id="ARBA00022605"/>
    </source>
</evidence>
<dbReference type="GO" id="GO:0019344">
    <property type="term" value="P:cysteine biosynthetic process"/>
    <property type="evidence" value="ECO:0007669"/>
    <property type="project" value="TreeGrafter"/>
</dbReference>
<evidence type="ECO:0000256" key="1">
    <source>
        <dbReference type="ARBA" id="ARBA00004141"/>
    </source>
</evidence>
<keyword evidence="12" id="KW-1185">Reference proteome</keyword>
<evidence type="ECO:0000256" key="3">
    <source>
        <dbReference type="ARBA" id="ARBA00022475"/>
    </source>
</evidence>
<dbReference type="InterPro" id="IPR050480">
    <property type="entry name" value="CysZ-like"/>
</dbReference>
<dbReference type="GO" id="GO:0000103">
    <property type="term" value="P:sulfate assimilation"/>
    <property type="evidence" value="ECO:0007669"/>
    <property type="project" value="TreeGrafter"/>
</dbReference>
<feature type="transmembrane region" description="Helical" evidence="10">
    <location>
        <begin position="24"/>
        <end position="44"/>
    </location>
</feature>
<keyword evidence="8" id="KW-0764">Sulfate transport</keyword>
<proteinExistence type="predicted"/>
<evidence type="ECO:0000256" key="6">
    <source>
        <dbReference type="ARBA" id="ARBA00022692"/>
    </source>
</evidence>
<keyword evidence="4" id="KW-0997">Cell inner membrane</keyword>
<dbReference type="AlphaFoldDB" id="A0A5R9GRB5"/>
<keyword evidence="5" id="KW-0028">Amino-acid biosynthesis</keyword>
<feature type="transmembrane region" description="Helical" evidence="10">
    <location>
        <begin position="139"/>
        <end position="163"/>
    </location>
</feature>
<sequence>MIKGVFSLLAGIRLLFVEPDLRSVLWRMLALLIALMVAATMAAFQGLDYLATIWLPQGDAWYWQLLSAVVWVLALLLSLVTGALAYVALGSAAVAPWLDTLAVRTERLHGVGESAANSDSWMMQVTASLANSIRPLGGLLAWGAVALLFIWLPPLATAIWTYAGIRFLGYELMDTTASRQAWAFHRRKQELNEQRWFYIGFAGVAMLLLMVPVLNLLVIPAAVVALSSRPYTADQALKG</sequence>
<evidence type="ECO:0000256" key="10">
    <source>
        <dbReference type="SAM" id="Phobius"/>
    </source>
</evidence>
<evidence type="ECO:0000313" key="11">
    <source>
        <dbReference type="EMBL" id="TLS67605.1"/>
    </source>
</evidence>
<reference evidence="11 12" key="1">
    <citation type="journal article" date="2019" name="Appl. Environ. Microbiol.">
        <title>Environmental Evidence and Genomic Insight of Iron-oxidizing Bacteria Preference Towards More Corrosion Resistant Stainless Steel at Higher Salinities.</title>
        <authorList>
            <person name="Garrison C.E."/>
            <person name="Price K.A."/>
            <person name="Field E.K."/>
        </authorList>
    </citation>
    <scope>NUCLEOTIDE SEQUENCE [LARGE SCALE GENOMIC DNA]</scope>
    <source>
        <strain evidence="11 12">P3</strain>
    </source>
</reference>
<evidence type="ECO:0000313" key="12">
    <source>
        <dbReference type="Proteomes" id="UP000306585"/>
    </source>
</evidence>
<feature type="transmembrane region" description="Helical" evidence="10">
    <location>
        <begin position="196"/>
        <end position="223"/>
    </location>
</feature>
<evidence type="ECO:0000256" key="2">
    <source>
        <dbReference type="ARBA" id="ARBA00022448"/>
    </source>
</evidence>
<feature type="transmembrane region" description="Helical" evidence="10">
    <location>
        <begin position="65"/>
        <end position="89"/>
    </location>
</feature>
<dbReference type="PANTHER" id="PTHR37468:SF1">
    <property type="entry name" value="SULFATE TRANSPORTER CYSZ"/>
    <property type="match status" value="1"/>
</dbReference>
<evidence type="ECO:0000256" key="9">
    <source>
        <dbReference type="ARBA" id="ARBA00023136"/>
    </source>
</evidence>
<dbReference type="Proteomes" id="UP000306585">
    <property type="component" value="Unassembled WGS sequence"/>
</dbReference>
<comment type="caution">
    <text evidence="11">The sequence shown here is derived from an EMBL/GenBank/DDBJ whole genome shotgun (WGS) entry which is preliminary data.</text>
</comment>
<keyword evidence="6 10" id="KW-0812">Transmembrane</keyword>
<comment type="subcellular location">
    <subcellularLocation>
        <location evidence="1">Membrane</location>
        <topology evidence="1">Multi-pass membrane protein</topology>
    </subcellularLocation>
</comment>
<keyword evidence="9 10" id="KW-0472">Membrane</keyword>
<keyword evidence="2" id="KW-0813">Transport</keyword>
<evidence type="ECO:0000256" key="8">
    <source>
        <dbReference type="ARBA" id="ARBA00023032"/>
    </source>
</evidence>
<protein>
    <recommendedName>
        <fullName evidence="13">EI24 domain-containing protein</fullName>
    </recommendedName>
</protein>
<organism evidence="11 12">
    <name type="scientific">Mariprofundus erugo</name>
    <dbReference type="NCBI Taxonomy" id="2528639"/>
    <lineage>
        <taxon>Bacteria</taxon>
        <taxon>Pseudomonadati</taxon>
        <taxon>Pseudomonadota</taxon>
        <taxon>Candidatius Mariprofundia</taxon>
        <taxon>Mariprofundales</taxon>
        <taxon>Mariprofundaceae</taxon>
        <taxon>Mariprofundus</taxon>
    </lineage>
</organism>
<evidence type="ECO:0000256" key="4">
    <source>
        <dbReference type="ARBA" id="ARBA00022519"/>
    </source>
</evidence>
<name>A0A5R9GRB5_9PROT</name>
<accession>A0A5R9GRB5</accession>
<dbReference type="GO" id="GO:0009675">
    <property type="term" value="F:high-affinity sulfate:proton symporter activity"/>
    <property type="evidence" value="ECO:0007669"/>
    <property type="project" value="TreeGrafter"/>
</dbReference>
<evidence type="ECO:0008006" key="13">
    <source>
        <dbReference type="Google" id="ProtNLM"/>
    </source>
</evidence>
<dbReference type="RefSeq" id="WP_138239038.1">
    <property type="nucleotide sequence ID" value="NZ_VBRY01000005.1"/>
</dbReference>
<keyword evidence="7 10" id="KW-1133">Transmembrane helix</keyword>
<dbReference type="EMBL" id="VBRY01000005">
    <property type="protein sequence ID" value="TLS67605.1"/>
    <property type="molecule type" value="Genomic_DNA"/>
</dbReference>
<dbReference type="GO" id="GO:0005886">
    <property type="term" value="C:plasma membrane"/>
    <property type="evidence" value="ECO:0007669"/>
    <property type="project" value="TreeGrafter"/>
</dbReference>